<dbReference type="SUPFAM" id="SSF52540">
    <property type="entry name" value="P-loop containing nucleoside triphosphate hydrolases"/>
    <property type="match status" value="1"/>
</dbReference>
<dbReference type="Pfam" id="PF00005">
    <property type="entry name" value="ABC_tran"/>
    <property type="match status" value="1"/>
</dbReference>
<dbReference type="STRING" id="520767.ATZ99_07630"/>
<protein>
    <submittedName>
        <fullName evidence="6">Oligopeptide transport ATP-binding protein OppF</fullName>
    </submittedName>
</protein>
<dbReference type="InterPro" id="IPR017871">
    <property type="entry name" value="ABC_transporter-like_CS"/>
</dbReference>
<dbReference type="GO" id="GO:0016887">
    <property type="term" value="F:ATP hydrolysis activity"/>
    <property type="evidence" value="ECO:0007669"/>
    <property type="project" value="InterPro"/>
</dbReference>
<dbReference type="NCBIfam" id="NF008453">
    <property type="entry name" value="PRK11308.1"/>
    <property type="match status" value="1"/>
</dbReference>
<keyword evidence="7" id="KW-1185">Reference proteome</keyword>
<organism evidence="6 7">
    <name type="scientific">Thermovenabulum gondwanense</name>
    <dbReference type="NCBI Taxonomy" id="520767"/>
    <lineage>
        <taxon>Bacteria</taxon>
        <taxon>Bacillati</taxon>
        <taxon>Bacillota</taxon>
        <taxon>Clostridia</taxon>
        <taxon>Thermosediminibacterales</taxon>
        <taxon>Thermosediminibacteraceae</taxon>
        <taxon>Thermovenabulum</taxon>
    </lineage>
</organism>
<comment type="similarity">
    <text evidence="1">Belongs to the ABC transporter superfamily.</text>
</comment>
<evidence type="ECO:0000256" key="2">
    <source>
        <dbReference type="ARBA" id="ARBA00022448"/>
    </source>
</evidence>
<dbReference type="AlphaFoldDB" id="A0A162MQH0"/>
<evidence type="ECO:0000259" key="5">
    <source>
        <dbReference type="PROSITE" id="PS50893"/>
    </source>
</evidence>
<dbReference type="RefSeq" id="WP_068747921.1">
    <property type="nucleotide sequence ID" value="NZ_LOHZ01000023.1"/>
</dbReference>
<keyword evidence="4 6" id="KW-0067">ATP-binding</keyword>
<dbReference type="NCBIfam" id="TIGR01727">
    <property type="entry name" value="oligo_HPY"/>
    <property type="match status" value="1"/>
</dbReference>
<keyword evidence="3" id="KW-0547">Nucleotide-binding</keyword>
<evidence type="ECO:0000256" key="4">
    <source>
        <dbReference type="ARBA" id="ARBA00022840"/>
    </source>
</evidence>
<gene>
    <name evidence="6" type="primary">oppF_1</name>
    <name evidence="6" type="ORF">ATZ99_07630</name>
</gene>
<dbReference type="GO" id="GO:0015833">
    <property type="term" value="P:peptide transport"/>
    <property type="evidence" value="ECO:0007669"/>
    <property type="project" value="InterPro"/>
</dbReference>
<dbReference type="SMART" id="SM00382">
    <property type="entry name" value="AAA"/>
    <property type="match status" value="1"/>
</dbReference>
<dbReference type="PANTHER" id="PTHR43776">
    <property type="entry name" value="TRANSPORT ATP-BINDING PROTEIN"/>
    <property type="match status" value="1"/>
</dbReference>
<dbReference type="FunFam" id="3.40.50.300:FF:000016">
    <property type="entry name" value="Oligopeptide ABC transporter ATP-binding component"/>
    <property type="match status" value="1"/>
</dbReference>
<feature type="domain" description="ABC transporter" evidence="5">
    <location>
        <begin position="6"/>
        <end position="256"/>
    </location>
</feature>
<keyword evidence="2" id="KW-0813">Transport</keyword>
<dbReference type="PATRIC" id="fig|520767.4.peg.847"/>
<name>A0A162MQH0_9FIRM</name>
<dbReference type="PROSITE" id="PS50893">
    <property type="entry name" value="ABC_TRANSPORTER_2"/>
    <property type="match status" value="1"/>
</dbReference>
<accession>A0A162MQH0</accession>
<dbReference type="GO" id="GO:0005524">
    <property type="term" value="F:ATP binding"/>
    <property type="evidence" value="ECO:0007669"/>
    <property type="project" value="UniProtKB-KW"/>
</dbReference>
<evidence type="ECO:0000313" key="6">
    <source>
        <dbReference type="EMBL" id="KYO66946.1"/>
    </source>
</evidence>
<dbReference type="CDD" id="cd03257">
    <property type="entry name" value="ABC_NikE_OppD_transporters"/>
    <property type="match status" value="1"/>
</dbReference>
<dbReference type="Proteomes" id="UP000075737">
    <property type="component" value="Unassembled WGS sequence"/>
</dbReference>
<dbReference type="InterPro" id="IPR003439">
    <property type="entry name" value="ABC_transporter-like_ATP-bd"/>
</dbReference>
<dbReference type="InterPro" id="IPR003593">
    <property type="entry name" value="AAA+_ATPase"/>
</dbReference>
<dbReference type="PROSITE" id="PS00211">
    <property type="entry name" value="ABC_TRANSPORTER_1"/>
    <property type="match status" value="1"/>
</dbReference>
<dbReference type="EMBL" id="LOHZ01000023">
    <property type="protein sequence ID" value="KYO66946.1"/>
    <property type="molecule type" value="Genomic_DNA"/>
</dbReference>
<dbReference type="InterPro" id="IPR013563">
    <property type="entry name" value="Oligopep_ABC_C"/>
</dbReference>
<evidence type="ECO:0000313" key="7">
    <source>
        <dbReference type="Proteomes" id="UP000075737"/>
    </source>
</evidence>
<dbReference type="PANTHER" id="PTHR43776:SF7">
    <property type="entry name" value="D,D-DIPEPTIDE TRANSPORT ATP-BINDING PROTEIN DDPF-RELATED"/>
    <property type="match status" value="1"/>
</dbReference>
<reference evidence="6 7" key="1">
    <citation type="submission" date="2015-12" db="EMBL/GenBank/DDBJ databases">
        <title>Draft genome of Thermovenabulum gondwanense isolated from a red thermophilic microbial mat colonisisng an outflow channel of a bore well.</title>
        <authorList>
            <person name="Patel B.K."/>
        </authorList>
    </citation>
    <scope>NUCLEOTIDE SEQUENCE [LARGE SCALE GENOMIC DNA]</scope>
    <source>
        <strain evidence="6 7">R270</strain>
    </source>
</reference>
<comment type="caution">
    <text evidence="6">The sequence shown here is derived from an EMBL/GenBank/DDBJ whole genome shotgun (WGS) entry which is preliminary data.</text>
</comment>
<evidence type="ECO:0000256" key="1">
    <source>
        <dbReference type="ARBA" id="ARBA00005417"/>
    </source>
</evidence>
<dbReference type="InterPro" id="IPR050319">
    <property type="entry name" value="ABC_transp_ATP-bind"/>
</dbReference>
<evidence type="ECO:0000256" key="3">
    <source>
        <dbReference type="ARBA" id="ARBA00022741"/>
    </source>
</evidence>
<sequence length="322" mass="36226">MNNVILEVKNLTKHFEVGTGFFGSKKIVHAVEDVTFKLFESETLGIVGESGSGKSTLARLITGLINATSGQVIYKGKDITGYKKAVDNQIPKEIQMVFQDPYASLNPRIRIGDAIAEPIAVHKVISEKKEIRAEVERLLKLVGLQPEMYDRFPHEFSGGQRQRIVIARALALRPRILICDEAVSALDVSIQAQILNLFNQLKRKLNLTYIFIGHDLSVVRYISDRIMVMYLGEIVELAAADDIFNKKFHPYTQALISAIPEISPTFKSQRIILEGDIPSPIDPPKGCKFNTRCFKSKEICKNQHPVLKEVLPGHYVRCHFVE</sequence>
<dbReference type="GO" id="GO:0055085">
    <property type="term" value="P:transmembrane transport"/>
    <property type="evidence" value="ECO:0007669"/>
    <property type="project" value="UniProtKB-ARBA"/>
</dbReference>
<dbReference type="Gene3D" id="3.40.50.300">
    <property type="entry name" value="P-loop containing nucleotide triphosphate hydrolases"/>
    <property type="match status" value="1"/>
</dbReference>
<dbReference type="InterPro" id="IPR027417">
    <property type="entry name" value="P-loop_NTPase"/>
</dbReference>
<dbReference type="OrthoDB" id="41661at2"/>
<proteinExistence type="inferred from homology"/>
<dbReference type="Pfam" id="PF08352">
    <property type="entry name" value="oligo_HPY"/>
    <property type="match status" value="1"/>
</dbReference>